<evidence type="ECO:0000256" key="5">
    <source>
        <dbReference type="SAM" id="SignalP"/>
    </source>
</evidence>
<proteinExistence type="predicted"/>
<protein>
    <submittedName>
        <fullName evidence="7">Duodenase-1-like</fullName>
    </submittedName>
</protein>
<keyword evidence="2" id="KW-0378">Hydrolase</keyword>
<evidence type="ECO:0000313" key="7">
    <source>
        <dbReference type="Ensembl" id="ENSCVAP00000001405.1"/>
    </source>
</evidence>
<dbReference type="PROSITE" id="PS00134">
    <property type="entry name" value="TRYPSIN_HIS"/>
    <property type="match status" value="1"/>
</dbReference>
<keyword evidence="1" id="KW-0645">Protease</keyword>
<feature type="signal peptide" evidence="5">
    <location>
        <begin position="1"/>
        <end position="22"/>
    </location>
</feature>
<evidence type="ECO:0000256" key="1">
    <source>
        <dbReference type="ARBA" id="ARBA00022670"/>
    </source>
</evidence>
<name>A0A3Q2FE03_CYPVA</name>
<dbReference type="SMART" id="SM00020">
    <property type="entry name" value="Tryp_SPc"/>
    <property type="match status" value="1"/>
</dbReference>
<dbReference type="PROSITE" id="PS50240">
    <property type="entry name" value="TRYPSIN_DOM"/>
    <property type="match status" value="1"/>
</dbReference>
<dbReference type="InterPro" id="IPR009003">
    <property type="entry name" value="Peptidase_S1_PA"/>
</dbReference>
<reference evidence="7" key="1">
    <citation type="submission" date="2025-08" db="UniProtKB">
        <authorList>
            <consortium name="Ensembl"/>
        </authorList>
    </citation>
    <scope>IDENTIFICATION</scope>
</reference>
<dbReference type="InterPro" id="IPR043504">
    <property type="entry name" value="Peptidase_S1_PA_chymotrypsin"/>
</dbReference>
<evidence type="ECO:0000313" key="8">
    <source>
        <dbReference type="Proteomes" id="UP000265020"/>
    </source>
</evidence>
<dbReference type="PANTHER" id="PTHR24271:SF87">
    <property type="entry name" value="ARGININE ESTERASE-LIKE-RELATED"/>
    <property type="match status" value="1"/>
</dbReference>
<dbReference type="OrthoDB" id="8440449at2759"/>
<dbReference type="STRING" id="28743.ENSCVAP00000001405"/>
<dbReference type="InterPro" id="IPR001314">
    <property type="entry name" value="Peptidase_S1A"/>
</dbReference>
<dbReference type="GeneID" id="107097304"/>
<dbReference type="AlphaFoldDB" id="A0A3Q2FE03"/>
<keyword evidence="5" id="KW-0732">Signal</keyword>
<keyword evidence="8" id="KW-1185">Reference proteome</keyword>
<dbReference type="GeneTree" id="ENSGT00910000144271"/>
<dbReference type="Proteomes" id="UP000265020">
    <property type="component" value="Unassembled WGS sequence"/>
</dbReference>
<dbReference type="SUPFAM" id="SSF50494">
    <property type="entry name" value="Trypsin-like serine proteases"/>
    <property type="match status" value="1"/>
</dbReference>
<dbReference type="InterPro" id="IPR018114">
    <property type="entry name" value="TRYPSIN_HIS"/>
</dbReference>
<dbReference type="CDD" id="cd00190">
    <property type="entry name" value="Tryp_SPc"/>
    <property type="match status" value="1"/>
</dbReference>
<dbReference type="Gene3D" id="2.40.10.10">
    <property type="entry name" value="Trypsin-like serine proteases"/>
    <property type="match status" value="2"/>
</dbReference>
<dbReference type="Ensembl" id="ENSCVAT00000013459.1">
    <property type="protein sequence ID" value="ENSCVAP00000001405.1"/>
    <property type="gene ID" value="ENSCVAG00000002392.1"/>
</dbReference>
<feature type="domain" description="Peptidase S1" evidence="6">
    <location>
        <begin position="25"/>
        <end position="247"/>
    </location>
</feature>
<dbReference type="PRINTS" id="PR00722">
    <property type="entry name" value="CHYMOTRYPSIN"/>
</dbReference>
<feature type="chain" id="PRO_5018741625" evidence="5">
    <location>
        <begin position="23"/>
        <end position="249"/>
    </location>
</feature>
<accession>A0A3Q2FE03</accession>
<dbReference type="PANTHER" id="PTHR24271">
    <property type="entry name" value="KALLIKREIN-RELATED"/>
    <property type="match status" value="1"/>
</dbReference>
<dbReference type="GO" id="GO:0004252">
    <property type="term" value="F:serine-type endopeptidase activity"/>
    <property type="evidence" value="ECO:0007669"/>
    <property type="project" value="InterPro"/>
</dbReference>
<reference evidence="7" key="2">
    <citation type="submission" date="2025-09" db="UniProtKB">
        <authorList>
            <consortium name="Ensembl"/>
        </authorList>
    </citation>
    <scope>IDENTIFICATION</scope>
</reference>
<organism evidence="7 8">
    <name type="scientific">Cyprinodon variegatus</name>
    <name type="common">Sheepshead minnow</name>
    <dbReference type="NCBI Taxonomy" id="28743"/>
    <lineage>
        <taxon>Eukaryota</taxon>
        <taxon>Metazoa</taxon>
        <taxon>Chordata</taxon>
        <taxon>Craniata</taxon>
        <taxon>Vertebrata</taxon>
        <taxon>Euteleostomi</taxon>
        <taxon>Actinopterygii</taxon>
        <taxon>Neopterygii</taxon>
        <taxon>Teleostei</taxon>
        <taxon>Neoteleostei</taxon>
        <taxon>Acanthomorphata</taxon>
        <taxon>Ovalentaria</taxon>
        <taxon>Atherinomorphae</taxon>
        <taxon>Cyprinodontiformes</taxon>
        <taxon>Cyprinodontidae</taxon>
        <taxon>Cyprinodon</taxon>
    </lineage>
</organism>
<evidence type="ECO:0000256" key="2">
    <source>
        <dbReference type="ARBA" id="ARBA00022801"/>
    </source>
</evidence>
<dbReference type="InterPro" id="IPR001254">
    <property type="entry name" value="Trypsin_dom"/>
</dbReference>
<dbReference type="RefSeq" id="XP_015249889.1">
    <property type="nucleotide sequence ID" value="XM_015394403.1"/>
</dbReference>
<evidence type="ECO:0000256" key="4">
    <source>
        <dbReference type="ARBA" id="ARBA00023157"/>
    </source>
</evidence>
<dbReference type="KEGG" id="cvg:107097304"/>
<keyword evidence="3" id="KW-0720">Serine protease</keyword>
<evidence type="ECO:0000256" key="3">
    <source>
        <dbReference type="ARBA" id="ARBA00022825"/>
    </source>
</evidence>
<evidence type="ECO:0000259" key="6">
    <source>
        <dbReference type="PROSITE" id="PS50240"/>
    </source>
</evidence>
<dbReference type="FunFam" id="2.40.10.10:FF:000068">
    <property type="entry name" value="transmembrane protease serine 2"/>
    <property type="match status" value="1"/>
</dbReference>
<sequence>MHALGALLLFHLVISLGQSVHGSKIINGQIVPKNTMLYMVSVQSRNRHICGGSLIREDIVITAAHCEAGRPDSVLLGSQNLKSRDVIRVRIKQKFMHPNYTSAFRGKDIMILKLSAKASSKGKHVQTIPLPKAGTKLRFDQICTVAGWGLTEDNTIVDVLRSVKLSVVSQRVCQWRWNFRLPPNVICASGNGHIKGDCDGDSGGPLICNGVGMGVVSYGAKGCRAPYAPNVYTDVSKYIGWINEILQKN</sequence>
<dbReference type="FunFam" id="2.40.10.10:FF:000036">
    <property type="entry name" value="Trypsin beta"/>
    <property type="match status" value="1"/>
</dbReference>
<dbReference type="Pfam" id="PF00089">
    <property type="entry name" value="Trypsin"/>
    <property type="match status" value="1"/>
</dbReference>
<keyword evidence="4" id="KW-1015">Disulfide bond</keyword>
<dbReference type="GO" id="GO:0006508">
    <property type="term" value="P:proteolysis"/>
    <property type="evidence" value="ECO:0007669"/>
    <property type="project" value="UniProtKB-KW"/>
</dbReference>